<proteinExistence type="inferred from homology"/>
<keyword evidence="10" id="KW-1185">Reference proteome</keyword>
<dbReference type="Proteomes" id="UP000310506">
    <property type="component" value="Unassembled WGS sequence"/>
</dbReference>
<feature type="domain" description="ABC transporter" evidence="8">
    <location>
        <begin position="5"/>
        <end position="255"/>
    </location>
</feature>
<dbReference type="PANTHER" id="PTHR43297">
    <property type="entry name" value="OLIGOPEPTIDE TRANSPORT ATP-BINDING PROTEIN APPD"/>
    <property type="match status" value="1"/>
</dbReference>
<dbReference type="PROSITE" id="PS00211">
    <property type="entry name" value="ABC_TRANSPORTER_1"/>
    <property type="match status" value="1"/>
</dbReference>
<dbReference type="PANTHER" id="PTHR43297:SF2">
    <property type="entry name" value="DIPEPTIDE TRANSPORT ATP-BINDING PROTEIN DPPD"/>
    <property type="match status" value="1"/>
</dbReference>
<dbReference type="Pfam" id="PF00005">
    <property type="entry name" value="ABC_tran"/>
    <property type="match status" value="1"/>
</dbReference>
<reference evidence="9 10" key="1">
    <citation type="submission" date="2019-01" db="EMBL/GenBank/DDBJ databases">
        <title>Vagococcus silagei sp. nov. isolated from brewer's grain.</title>
        <authorList>
            <person name="Guu J.-R."/>
        </authorList>
    </citation>
    <scope>NUCLEOTIDE SEQUENCE [LARGE SCALE GENOMIC DNA]</scope>
    <source>
        <strain evidence="9 10">2B-2</strain>
    </source>
</reference>
<dbReference type="InterPro" id="IPR027417">
    <property type="entry name" value="P-loop_NTPase"/>
</dbReference>
<dbReference type="Pfam" id="PF08352">
    <property type="entry name" value="oligo_HPY"/>
    <property type="match status" value="1"/>
</dbReference>
<keyword evidence="6 9" id="KW-0067">ATP-binding</keyword>
<comment type="caution">
    <text evidence="9">The sequence shown here is derived from an EMBL/GenBank/DDBJ whole genome shotgun (WGS) entry which is preliminary data.</text>
</comment>
<dbReference type="GO" id="GO:0016887">
    <property type="term" value="F:ATP hydrolysis activity"/>
    <property type="evidence" value="ECO:0007669"/>
    <property type="project" value="InterPro"/>
</dbReference>
<evidence type="ECO:0000256" key="5">
    <source>
        <dbReference type="ARBA" id="ARBA00022741"/>
    </source>
</evidence>
<dbReference type="FunFam" id="3.40.50.300:FF:000016">
    <property type="entry name" value="Oligopeptide ABC transporter ATP-binding component"/>
    <property type="match status" value="1"/>
</dbReference>
<dbReference type="InterPro" id="IPR003593">
    <property type="entry name" value="AAA+_ATPase"/>
</dbReference>
<sequence length="345" mass="38242">MEKILEVNDLNISFDTYAGKVHAIRGVNFDLIKGETLAIVGESGSGKSVTTRAIMRLLANNANVESGEILFKGENINKKSEKEMQSIRGKDIAMIFQDPMTSLDPTMNIGNQVAESLRKHRKVSKKDALERALELLELVGIPNAKDRLKNYPHQFSGGQRQRIVIAIALICYPEILIADEPTTALDVTIQAQIIELMKDIQQKIQTSIVFITHDLGVVANVADRVAVMYGGRIVEIGTADEIFYNPQHPYTWGLLSSMPTLDTGEESLYAIPGSPPDLLNPPTGDAFYPRNEYAMKIDTMEAPPFFEVSPTHKAATWLLAPGAPKVTPPAEVVRRWEKFNQTQKV</sequence>
<dbReference type="SUPFAM" id="SSF52540">
    <property type="entry name" value="P-loop containing nucleoside triphosphate hydrolases"/>
    <property type="match status" value="1"/>
</dbReference>
<comment type="subcellular location">
    <subcellularLocation>
        <location evidence="1">Cell membrane</location>
        <topology evidence="1">Peripheral membrane protein</topology>
    </subcellularLocation>
</comment>
<evidence type="ECO:0000256" key="3">
    <source>
        <dbReference type="ARBA" id="ARBA00022448"/>
    </source>
</evidence>
<keyword evidence="3" id="KW-0813">Transport</keyword>
<evidence type="ECO:0000259" key="8">
    <source>
        <dbReference type="PROSITE" id="PS50893"/>
    </source>
</evidence>
<dbReference type="Gene3D" id="3.40.50.300">
    <property type="entry name" value="P-loop containing nucleotide triphosphate hydrolases"/>
    <property type="match status" value="1"/>
</dbReference>
<evidence type="ECO:0000256" key="6">
    <source>
        <dbReference type="ARBA" id="ARBA00022840"/>
    </source>
</evidence>
<evidence type="ECO:0000313" key="10">
    <source>
        <dbReference type="Proteomes" id="UP000310506"/>
    </source>
</evidence>
<keyword evidence="4" id="KW-1003">Cell membrane</keyword>
<dbReference type="RefSeq" id="WP_136135625.1">
    <property type="nucleotide sequence ID" value="NZ_SDGV01000001.1"/>
</dbReference>
<protein>
    <submittedName>
        <fullName evidence="9">ABC transporter ATP-binding protein</fullName>
    </submittedName>
</protein>
<dbReference type="EMBL" id="SDGV01000001">
    <property type="protein sequence ID" value="THB62239.1"/>
    <property type="molecule type" value="Genomic_DNA"/>
</dbReference>
<dbReference type="AlphaFoldDB" id="A0A4V3TVB3"/>
<dbReference type="InterPro" id="IPR017871">
    <property type="entry name" value="ABC_transporter-like_CS"/>
</dbReference>
<dbReference type="GO" id="GO:0015833">
    <property type="term" value="P:peptide transport"/>
    <property type="evidence" value="ECO:0007669"/>
    <property type="project" value="InterPro"/>
</dbReference>
<evidence type="ECO:0000256" key="2">
    <source>
        <dbReference type="ARBA" id="ARBA00005417"/>
    </source>
</evidence>
<dbReference type="OrthoDB" id="9802264at2"/>
<evidence type="ECO:0000256" key="7">
    <source>
        <dbReference type="ARBA" id="ARBA00023136"/>
    </source>
</evidence>
<evidence type="ECO:0000256" key="4">
    <source>
        <dbReference type="ARBA" id="ARBA00022475"/>
    </source>
</evidence>
<dbReference type="InterPro" id="IPR050388">
    <property type="entry name" value="ABC_Ni/Peptide_Import"/>
</dbReference>
<dbReference type="GO" id="GO:0005886">
    <property type="term" value="C:plasma membrane"/>
    <property type="evidence" value="ECO:0007669"/>
    <property type="project" value="UniProtKB-SubCell"/>
</dbReference>
<dbReference type="CDD" id="cd03257">
    <property type="entry name" value="ABC_NikE_OppD_transporters"/>
    <property type="match status" value="1"/>
</dbReference>
<dbReference type="GO" id="GO:0005524">
    <property type="term" value="F:ATP binding"/>
    <property type="evidence" value="ECO:0007669"/>
    <property type="project" value="UniProtKB-KW"/>
</dbReference>
<accession>A0A4V3TVB3</accession>
<dbReference type="InterPro" id="IPR013563">
    <property type="entry name" value="Oligopep_ABC_C"/>
</dbReference>
<gene>
    <name evidence="9" type="ORF">ESZ54_00035</name>
</gene>
<comment type="similarity">
    <text evidence="2">Belongs to the ABC transporter superfamily.</text>
</comment>
<dbReference type="InterPro" id="IPR003439">
    <property type="entry name" value="ABC_transporter-like_ATP-bd"/>
</dbReference>
<evidence type="ECO:0000256" key="1">
    <source>
        <dbReference type="ARBA" id="ARBA00004202"/>
    </source>
</evidence>
<keyword evidence="7" id="KW-0472">Membrane</keyword>
<keyword evidence="5" id="KW-0547">Nucleotide-binding</keyword>
<dbReference type="PROSITE" id="PS50893">
    <property type="entry name" value="ABC_TRANSPORTER_2"/>
    <property type="match status" value="1"/>
</dbReference>
<evidence type="ECO:0000313" key="9">
    <source>
        <dbReference type="EMBL" id="THB62239.1"/>
    </source>
</evidence>
<dbReference type="NCBIfam" id="TIGR01727">
    <property type="entry name" value="oligo_HPY"/>
    <property type="match status" value="1"/>
</dbReference>
<dbReference type="SMART" id="SM00382">
    <property type="entry name" value="AAA"/>
    <property type="match status" value="1"/>
</dbReference>
<name>A0A4V3TVB3_9ENTE</name>
<organism evidence="9 10">
    <name type="scientific">Vagococcus silagei</name>
    <dbReference type="NCBI Taxonomy" id="2508885"/>
    <lineage>
        <taxon>Bacteria</taxon>
        <taxon>Bacillati</taxon>
        <taxon>Bacillota</taxon>
        <taxon>Bacilli</taxon>
        <taxon>Lactobacillales</taxon>
        <taxon>Enterococcaceae</taxon>
        <taxon>Vagococcus</taxon>
    </lineage>
</organism>